<keyword evidence="8 11" id="KW-0694">RNA-binding</keyword>
<dbReference type="GO" id="GO:0004521">
    <property type="term" value="F:RNA endonuclease activity"/>
    <property type="evidence" value="ECO:0007669"/>
    <property type="project" value="UniProtKB-UniRule"/>
</dbReference>
<proteinExistence type="inferred from homology"/>
<keyword evidence="7 11" id="KW-0378">Hydrolase</keyword>
<dbReference type="WBParaSite" id="SMRG1_43480.1">
    <property type="protein sequence ID" value="SMRG1_43480.1"/>
    <property type="gene ID" value="SMRG1_43480"/>
</dbReference>
<evidence type="ECO:0000256" key="2">
    <source>
        <dbReference type="ARBA" id="ARBA00010168"/>
    </source>
</evidence>
<evidence type="ECO:0000256" key="9">
    <source>
        <dbReference type="ARBA" id="ARBA00023211"/>
    </source>
</evidence>
<evidence type="ECO:0000256" key="6">
    <source>
        <dbReference type="ARBA" id="ARBA00022759"/>
    </source>
</evidence>
<sequence length="299" mass="34946">MMKVFRIGVIQIIRIFVYLQVLQLASCQVLDQNEPQDENRELSEFYTKLYKADENKVRPGIDYKLNLQANLGNTRNLVDSSTKPLFQYVNEDIFRNRPTFAKFVALLDNYNPQVGVTEIVTEQQQKEEDDFINELLKTKVMKMTYDFLIEKQKLSGDIKNFGKFLKDLWFKRYKRRSSGDSSAFEHVFVGEHKKSKMLGLHNWIQFYLKEKNKEINYYGWKRSICDDRLLSLTYIDKNKYQKPIGGIFVGSSPEFDIAVYTVAFALYPKSLTDVNIAGCKIRITCHELSPSEMSTCYMG</sequence>
<feature type="signal peptide" evidence="11">
    <location>
        <begin position="1"/>
        <end position="27"/>
    </location>
</feature>
<keyword evidence="11" id="KW-0732">Signal</keyword>
<dbReference type="PANTHER" id="PTHR12439:SF11">
    <property type="entry name" value="URIDYLATE-SPECIFIC ENDORIBONUCLEASE"/>
    <property type="match status" value="1"/>
</dbReference>
<evidence type="ECO:0000313" key="13">
    <source>
        <dbReference type="Proteomes" id="UP000050790"/>
    </source>
</evidence>
<keyword evidence="4 11" id="KW-0540">Nuclease</keyword>
<evidence type="ECO:0000256" key="3">
    <source>
        <dbReference type="ARBA" id="ARBA00011245"/>
    </source>
</evidence>
<protein>
    <recommendedName>
        <fullName evidence="11">Uridylate-specific endoribonuclease</fullName>
        <ecNumber evidence="11">4.6.1.-</ecNumber>
    </recommendedName>
</protein>
<dbReference type="GO" id="GO:0003723">
    <property type="term" value="F:RNA binding"/>
    <property type="evidence" value="ECO:0007669"/>
    <property type="project" value="UniProtKB-UniRule"/>
</dbReference>
<keyword evidence="10" id="KW-0456">Lyase</keyword>
<keyword evidence="9 11" id="KW-0464">Manganese</keyword>
<evidence type="ECO:0000256" key="8">
    <source>
        <dbReference type="ARBA" id="ARBA00022884"/>
    </source>
</evidence>
<dbReference type="PANTHER" id="PTHR12439">
    <property type="entry name" value="PLACENTAL PROTEIN 11-RELATED"/>
    <property type="match status" value="1"/>
</dbReference>
<evidence type="ECO:0000259" key="12">
    <source>
        <dbReference type="PROSITE" id="PS51959"/>
    </source>
</evidence>
<dbReference type="InterPro" id="IPR039787">
    <property type="entry name" value="ENDOU"/>
</dbReference>
<keyword evidence="6 11" id="KW-0255">Endonuclease</keyword>
<dbReference type="GO" id="GO:0016829">
    <property type="term" value="F:lyase activity"/>
    <property type="evidence" value="ECO:0007669"/>
    <property type="project" value="UniProtKB-KW"/>
</dbReference>
<evidence type="ECO:0000313" key="14">
    <source>
        <dbReference type="WBParaSite" id="SMRG1_43480.1"/>
    </source>
</evidence>
<comment type="similarity">
    <text evidence="2 11">Belongs to the ENDOU family.</text>
</comment>
<dbReference type="Pfam" id="PF09412">
    <property type="entry name" value="XendoU"/>
    <property type="match status" value="1"/>
</dbReference>
<dbReference type="AlphaFoldDB" id="A0AA84ZSC7"/>
<name>A0AA84ZSC7_9TREM</name>
<evidence type="ECO:0000256" key="4">
    <source>
        <dbReference type="ARBA" id="ARBA00022722"/>
    </source>
</evidence>
<dbReference type="CDD" id="cd21159">
    <property type="entry name" value="XendoU"/>
    <property type="match status" value="1"/>
</dbReference>
<comment type="subunit">
    <text evidence="3 11">Monomer.</text>
</comment>
<reference evidence="14" key="1">
    <citation type="submission" date="2023-11" db="UniProtKB">
        <authorList>
            <consortium name="WormBaseParasite"/>
        </authorList>
    </citation>
    <scope>IDENTIFICATION</scope>
</reference>
<evidence type="ECO:0000256" key="7">
    <source>
        <dbReference type="ARBA" id="ARBA00022801"/>
    </source>
</evidence>
<dbReference type="InterPro" id="IPR018998">
    <property type="entry name" value="EndoU_C"/>
</dbReference>
<dbReference type="EC" id="4.6.1.-" evidence="11"/>
<keyword evidence="5 11" id="KW-0479">Metal-binding</keyword>
<dbReference type="GO" id="GO:0046872">
    <property type="term" value="F:metal ion binding"/>
    <property type="evidence" value="ECO:0007669"/>
    <property type="project" value="UniProtKB-UniRule"/>
</dbReference>
<comment type="cofactor">
    <cofactor evidence="1 11">
        <name>Mn(2+)</name>
        <dbReference type="ChEBI" id="CHEBI:29035"/>
    </cofactor>
</comment>
<dbReference type="GO" id="GO:0016787">
    <property type="term" value="F:hydrolase activity"/>
    <property type="evidence" value="ECO:0007669"/>
    <property type="project" value="UniProtKB-KW"/>
</dbReference>
<evidence type="ECO:0000256" key="5">
    <source>
        <dbReference type="ARBA" id="ARBA00022723"/>
    </source>
</evidence>
<evidence type="ECO:0000256" key="1">
    <source>
        <dbReference type="ARBA" id="ARBA00001936"/>
    </source>
</evidence>
<dbReference type="PROSITE" id="PS51959">
    <property type="entry name" value="ENDOU"/>
    <property type="match status" value="1"/>
</dbReference>
<feature type="chain" id="PRO_5041516618" description="Uridylate-specific endoribonuclease" evidence="11">
    <location>
        <begin position="28"/>
        <end position="299"/>
    </location>
</feature>
<evidence type="ECO:0000256" key="11">
    <source>
        <dbReference type="RuleBase" id="RU367085"/>
    </source>
</evidence>
<evidence type="ECO:0000256" key="10">
    <source>
        <dbReference type="ARBA" id="ARBA00023239"/>
    </source>
</evidence>
<dbReference type="SUPFAM" id="SSF142877">
    <property type="entry name" value="EndoU-like"/>
    <property type="match status" value="1"/>
</dbReference>
<dbReference type="InterPro" id="IPR037227">
    <property type="entry name" value="EndoU-like"/>
</dbReference>
<dbReference type="Proteomes" id="UP000050790">
    <property type="component" value="Unassembled WGS sequence"/>
</dbReference>
<feature type="domain" description="EndoU" evidence="12">
    <location>
        <begin position="38"/>
        <end position="299"/>
    </location>
</feature>
<comment type="catalytic activity">
    <reaction evidence="11">
        <text>ribonucleotidyl-uridine-RNA = a 5'-end dephospho-uridine-RNA + a 3'-end 2',3'-cyclophospho-ribonucleotide-RNA</text>
        <dbReference type="Rhea" id="RHEA:67792"/>
        <dbReference type="Rhea" id="RHEA-COMP:10464"/>
        <dbReference type="Rhea" id="RHEA-COMP:17354"/>
        <dbReference type="Rhea" id="RHEA-COMP:17356"/>
        <dbReference type="ChEBI" id="CHEBI:83064"/>
        <dbReference type="ChEBI" id="CHEBI:173117"/>
        <dbReference type="ChEBI" id="CHEBI:173224"/>
    </reaction>
</comment>
<organism evidence="13 14">
    <name type="scientific">Schistosoma margrebowiei</name>
    <dbReference type="NCBI Taxonomy" id="48269"/>
    <lineage>
        <taxon>Eukaryota</taxon>
        <taxon>Metazoa</taxon>
        <taxon>Spiralia</taxon>
        <taxon>Lophotrochozoa</taxon>
        <taxon>Platyhelminthes</taxon>
        <taxon>Trematoda</taxon>
        <taxon>Digenea</taxon>
        <taxon>Strigeidida</taxon>
        <taxon>Schistosomatoidea</taxon>
        <taxon>Schistosomatidae</taxon>
        <taxon>Schistosoma</taxon>
    </lineage>
</organism>
<accession>A0AA84ZSC7</accession>